<evidence type="ECO:0000256" key="3">
    <source>
        <dbReference type="ARBA" id="ARBA00022801"/>
    </source>
</evidence>
<dbReference type="InterPro" id="IPR008181">
    <property type="entry name" value="dUTPase"/>
</dbReference>
<dbReference type="EC" id="3.6.1.23" evidence="2"/>
<accession>A0A1G2G8W1</accession>
<evidence type="ECO:0000256" key="2">
    <source>
        <dbReference type="ARBA" id="ARBA00012379"/>
    </source>
</evidence>
<keyword evidence="3" id="KW-0378">Hydrolase</keyword>
<evidence type="ECO:0000313" key="7">
    <source>
        <dbReference type="EMBL" id="OGZ46646.1"/>
    </source>
</evidence>
<name>A0A1G2G8W1_9BACT</name>
<comment type="caution">
    <text evidence="7">The sequence shown here is derived from an EMBL/GenBank/DDBJ whole genome shotgun (WGS) entry which is preliminary data.</text>
</comment>
<dbReference type="EMBL" id="MHNN01000007">
    <property type="protein sequence ID" value="OGZ46646.1"/>
    <property type="molecule type" value="Genomic_DNA"/>
</dbReference>
<dbReference type="Pfam" id="PF00692">
    <property type="entry name" value="dUTPase"/>
    <property type="match status" value="1"/>
</dbReference>
<dbReference type="GO" id="GO:0000287">
    <property type="term" value="F:magnesium ion binding"/>
    <property type="evidence" value="ECO:0007669"/>
    <property type="project" value="InterPro"/>
</dbReference>
<dbReference type="GO" id="GO:0004170">
    <property type="term" value="F:dUTP diphosphatase activity"/>
    <property type="evidence" value="ECO:0007669"/>
    <property type="project" value="UniProtKB-EC"/>
</dbReference>
<evidence type="ECO:0000256" key="1">
    <source>
        <dbReference type="ARBA" id="ARBA00006581"/>
    </source>
</evidence>
<dbReference type="InterPro" id="IPR036157">
    <property type="entry name" value="dUTPase-like_sf"/>
</dbReference>
<evidence type="ECO:0000256" key="4">
    <source>
        <dbReference type="ARBA" id="ARBA00023080"/>
    </source>
</evidence>
<dbReference type="SUPFAM" id="SSF51283">
    <property type="entry name" value="dUTPase-like"/>
    <property type="match status" value="1"/>
</dbReference>
<feature type="domain" description="dUTPase-like" evidence="6">
    <location>
        <begin position="13"/>
        <end position="142"/>
    </location>
</feature>
<reference evidence="7 8" key="1">
    <citation type="journal article" date="2016" name="Nat. Commun.">
        <title>Thousands of microbial genomes shed light on interconnected biogeochemical processes in an aquifer system.</title>
        <authorList>
            <person name="Anantharaman K."/>
            <person name="Brown C.T."/>
            <person name="Hug L.A."/>
            <person name="Sharon I."/>
            <person name="Castelle C.J."/>
            <person name="Probst A.J."/>
            <person name="Thomas B.C."/>
            <person name="Singh A."/>
            <person name="Wilkins M.J."/>
            <person name="Karaoz U."/>
            <person name="Brodie E.L."/>
            <person name="Williams K.H."/>
            <person name="Hubbard S.S."/>
            <person name="Banfield J.F."/>
        </authorList>
    </citation>
    <scope>NUCLEOTIDE SEQUENCE [LARGE SCALE GENOMIC DNA]</scope>
</reference>
<dbReference type="PANTHER" id="PTHR11241:SF0">
    <property type="entry name" value="DEOXYURIDINE 5'-TRIPHOSPHATE NUCLEOTIDOHYDROLASE"/>
    <property type="match status" value="1"/>
</dbReference>
<evidence type="ECO:0000256" key="5">
    <source>
        <dbReference type="ARBA" id="ARBA00047686"/>
    </source>
</evidence>
<dbReference type="Proteomes" id="UP000176576">
    <property type="component" value="Unassembled WGS sequence"/>
</dbReference>
<proteinExistence type="inferred from homology"/>
<organism evidence="7 8">
    <name type="scientific">Candidatus Ryanbacteria bacterium RIFCSPHIGHO2_02_FULL_45_13b</name>
    <dbReference type="NCBI Taxonomy" id="1802117"/>
    <lineage>
        <taxon>Bacteria</taxon>
        <taxon>Candidatus Ryaniibacteriota</taxon>
    </lineage>
</organism>
<gene>
    <name evidence="7" type="ORF">A3J54_01130</name>
</gene>
<sequence>MKIIIKRVDASLPLPEYKTKGAAAFDLYAREDIKIKPQSLGYIPTNLIIKTPPGYVLLMALRSSTPKRGLIIPHGIGIVDADFCGDKDELLCQVYNITKKPVAIIRGERIGQAMFVKFGKVSQWKEQTHMNKKSRGGFGSTGVH</sequence>
<dbReference type="PANTHER" id="PTHR11241">
    <property type="entry name" value="DEOXYURIDINE 5'-TRIPHOSPHATE NUCLEOTIDOHYDROLASE"/>
    <property type="match status" value="1"/>
</dbReference>
<dbReference type="STRING" id="1802117.A3J54_01130"/>
<dbReference type="CDD" id="cd07557">
    <property type="entry name" value="trimeric_dUTPase"/>
    <property type="match status" value="1"/>
</dbReference>
<dbReference type="GO" id="GO:0046081">
    <property type="term" value="P:dUTP catabolic process"/>
    <property type="evidence" value="ECO:0007669"/>
    <property type="project" value="InterPro"/>
</dbReference>
<dbReference type="InterPro" id="IPR029054">
    <property type="entry name" value="dUTPase-like"/>
</dbReference>
<evidence type="ECO:0000313" key="8">
    <source>
        <dbReference type="Proteomes" id="UP000176576"/>
    </source>
</evidence>
<comment type="catalytic activity">
    <reaction evidence="5">
        <text>dUTP + H2O = dUMP + diphosphate + H(+)</text>
        <dbReference type="Rhea" id="RHEA:10248"/>
        <dbReference type="ChEBI" id="CHEBI:15377"/>
        <dbReference type="ChEBI" id="CHEBI:15378"/>
        <dbReference type="ChEBI" id="CHEBI:33019"/>
        <dbReference type="ChEBI" id="CHEBI:61555"/>
        <dbReference type="ChEBI" id="CHEBI:246422"/>
        <dbReference type="EC" id="3.6.1.23"/>
    </reaction>
</comment>
<comment type="similarity">
    <text evidence="1">Belongs to the dUTPase family.</text>
</comment>
<dbReference type="GO" id="GO:0006226">
    <property type="term" value="P:dUMP biosynthetic process"/>
    <property type="evidence" value="ECO:0007669"/>
    <property type="project" value="InterPro"/>
</dbReference>
<keyword evidence="4" id="KW-0546">Nucleotide metabolism</keyword>
<dbReference type="Gene3D" id="2.70.40.10">
    <property type="match status" value="1"/>
</dbReference>
<dbReference type="InterPro" id="IPR033704">
    <property type="entry name" value="dUTPase_trimeric"/>
</dbReference>
<evidence type="ECO:0000259" key="6">
    <source>
        <dbReference type="Pfam" id="PF00692"/>
    </source>
</evidence>
<protein>
    <recommendedName>
        <fullName evidence="2">dUTP diphosphatase</fullName>
        <ecNumber evidence="2">3.6.1.23</ecNumber>
    </recommendedName>
</protein>
<dbReference type="AlphaFoldDB" id="A0A1G2G8W1"/>